<dbReference type="Proteomes" id="UP001152607">
    <property type="component" value="Unassembled WGS sequence"/>
</dbReference>
<dbReference type="GO" id="GO:0005634">
    <property type="term" value="C:nucleus"/>
    <property type="evidence" value="ECO:0007669"/>
    <property type="project" value="TreeGrafter"/>
</dbReference>
<dbReference type="Gene3D" id="3.30.70.330">
    <property type="match status" value="1"/>
</dbReference>
<dbReference type="PANTHER" id="PTHR10300:SF14">
    <property type="entry name" value="PROTEIN SARAH"/>
    <property type="match status" value="1"/>
</dbReference>
<dbReference type="GO" id="GO:0019722">
    <property type="term" value="P:calcium-mediated signaling"/>
    <property type="evidence" value="ECO:0007669"/>
    <property type="project" value="InterPro"/>
</dbReference>
<evidence type="ECO:0000313" key="4">
    <source>
        <dbReference type="Proteomes" id="UP001152607"/>
    </source>
</evidence>
<reference evidence="3" key="1">
    <citation type="submission" date="2023-01" db="EMBL/GenBank/DDBJ databases">
        <authorList>
            <person name="Van Ghelder C."/>
            <person name="Rancurel C."/>
        </authorList>
    </citation>
    <scope>NUCLEOTIDE SEQUENCE</scope>
    <source>
        <strain evidence="3">CNCM I-4278</strain>
    </source>
</reference>
<dbReference type="InterPro" id="IPR006931">
    <property type="entry name" value="Calcipressin"/>
</dbReference>
<evidence type="ECO:0000313" key="3">
    <source>
        <dbReference type="EMBL" id="CAI6339213.1"/>
    </source>
</evidence>
<proteinExistence type="inferred from homology"/>
<sequence>MHAIMSTSIPSPQHSRTSSRSKSPLSIDLSDLPPLVQPSPPSNTLIITNLIEPEIFQPANLVQIRETINLHGAVHTWAPLKSFKRIVVSFFDVQSAINIRQKVDGEQIMGCRVRVYFGLNTPLNPSDQHLPLPKSDKLFFISPPPSPPMGWEMRDEEPPNQIVHAEDLAVALSKLHADSHDYPISPDTEGDAQFSMTRRRTGSSTILYHPEDHGDSPNLPAIAVVDTTESPSPASPADLMEGIEGPIAQQKAQGKTLATARPPVELMH</sequence>
<dbReference type="PANTHER" id="PTHR10300">
    <property type="entry name" value="CALCIPRESSIN"/>
    <property type="match status" value="1"/>
</dbReference>
<dbReference type="EMBL" id="CAOQHR010000009">
    <property type="protein sequence ID" value="CAI6339213.1"/>
    <property type="molecule type" value="Genomic_DNA"/>
</dbReference>
<dbReference type="SUPFAM" id="SSF54928">
    <property type="entry name" value="RNA-binding domain, RBD"/>
    <property type="match status" value="1"/>
</dbReference>
<dbReference type="InterPro" id="IPR012677">
    <property type="entry name" value="Nucleotide-bd_a/b_plait_sf"/>
</dbReference>
<gene>
    <name evidence="3" type="ORF">PDIGIT_LOCUS12363</name>
</gene>
<organism evidence="3 4">
    <name type="scientific">Periconia digitata</name>
    <dbReference type="NCBI Taxonomy" id="1303443"/>
    <lineage>
        <taxon>Eukaryota</taxon>
        <taxon>Fungi</taxon>
        <taxon>Dikarya</taxon>
        <taxon>Ascomycota</taxon>
        <taxon>Pezizomycotina</taxon>
        <taxon>Dothideomycetes</taxon>
        <taxon>Pleosporomycetidae</taxon>
        <taxon>Pleosporales</taxon>
        <taxon>Massarineae</taxon>
        <taxon>Periconiaceae</taxon>
        <taxon>Periconia</taxon>
    </lineage>
</organism>
<dbReference type="Pfam" id="PF04847">
    <property type="entry name" value="Calcipressin"/>
    <property type="match status" value="1"/>
</dbReference>
<dbReference type="GO" id="GO:0008597">
    <property type="term" value="F:calcium-dependent protein serine/threonine phosphatase regulator activity"/>
    <property type="evidence" value="ECO:0007669"/>
    <property type="project" value="TreeGrafter"/>
</dbReference>
<feature type="region of interest" description="Disordered" evidence="2">
    <location>
        <begin position="1"/>
        <end position="25"/>
    </location>
</feature>
<feature type="region of interest" description="Disordered" evidence="2">
    <location>
        <begin position="247"/>
        <end position="268"/>
    </location>
</feature>
<dbReference type="FunFam" id="3.30.70.330:FF:000503">
    <property type="entry name" value="Calcineurin binding protein, putative"/>
    <property type="match status" value="1"/>
</dbReference>
<comment type="caution">
    <text evidence="3">The sequence shown here is derived from an EMBL/GenBank/DDBJ whole genome shotgun (WGS) entry which is preliminary data.</text>
</comment>
<dbReference type="InterPro" id="IPR035979">
    <property type="entry name" value="RBD_domain_sf"/>
</dbReference>
<accession>A0A9W4XPT4</accession>
<comment type="similarity">
    <text evidence="1">Belongs to the RCAN family.</text>
</comment>
<evidence type="ECO:0000256" key="1">
    <source>
        <dbReference type="ARBA" id="ARBA00008209"/>
    </source>
</evidence>
<protein>
    <submittedName>
        <fullName evidence="3">Uncharacterized protein</fullName>
    </submittedName>
</protein>
<evidence type="ECO:0000256" key="2">
    <source>
        <dbReference type="SAM" id="MobiDB-lite"/>
    </source>
</evidence>
<keyword evidence="4" id="KW-1185">Reference proteome</keyword>
<dbReference type="OrthoDB" id="17212at2759"/>
<dbReference type="AlphaFoldDB" id="A0A9W4XPT4"/>
<dbReference type="GO" id="GO:0003676">
    <property type="term" value="F:nucleic acid binding"/>
    <property type="evidence" value="ECO:0007669"/>
    <property type="project" value="InterPro"/>
</dbReference>
<feature type="compositionally biased region" description="Low complexity" evidence="2">
    <location>
        <begin position="10"/>
        <end position="25"/>
    </location>
</feature>
<dbReference type="GO" id="GO:0005737">
    <property type="term" value="C:cytoplasm"/>
    <property type="evidence" value="ECO:0007669"/>
    <property type="project" value="TreeGrafter"/>
</dbReference>
<name>A0A9W4XPT4_9PLEO</name>